<dbReference type="CDD" id="cd02440">
    <property type="entry name" value="AdoMet_MTases"/>
    <property type="match status" value="1"/>
</dbReference>
<dbReference type="Gene3D" id="1.10.10.10">
    <property type="entry name" value="Winged helix-like DNA-binding domain superfamily/Winged helix DNA-binding domain"/>
    <property type="match status" value="1"/>
</dbReference>
<accession>A0A423WKA6</accession>
<evidence type="ECO:0000313" key="5">
    <source>
        <dbReference type="EMBL" id="ROW03867.1"/>
    </source>
</evidence>
<sequence>MSGRTLKQLLDAISTASNALLGDLGPEASESTVDSIQPLDLKAVDQNVVKTLVNASRELQVLSQGPGQMLSLMAFANQHLRLMLLQYHDTSSLGIILEFDIPSLVPMDGTAIGLSSLSERTGLLEDKLARVLRYATTNFIFREPLAGHIAHTAASAALARDPGFATFLRLVLVDLAPIAVALPSACRQWPQSEAPDECGLNAAFNTGDRFFEWLSRDAGRQARFDAGMAGFSAASGDNGDRPQTIDVKAYPWGKKLTDGAKIVDVGGGSGHVSRALALAYPQFHVTVQDRPEAIAPSAQQANNPSNLSFQAHDFFSTQPLYGADVYFLRQIIHDWPRAESVAILRALIPALKKGARVLISEYTIVNERNPEDYHPVDDKLIRQMDLQMMAVFNSKERTADEFAKLFALADPKMRYSGSYQAPEDPKSCIFEAVWEG</sequence>
<dbReference type="EMBL" id="LKEB01000048">
    <property type="protein sequence ID" value="ROW03867.1"/>
    <property type="molecule type" value="Genomic_DNA"/>
</dbReference>
<evidence type="ECO:0000256" key="2">
    <source>
        <dbReference type="ARBA" id="ARBA00022679"/>
    </source>
</evidence>
<dbReference type="STRING" id="1230097.A0A423WKA6"/>
<dbReference type="PANTHER" id="PTHR43712">
    <property type="entry name" value="PUTATIVE (AFU_ORTHOLOGUE AFUA_4G14580)-RELATED"/>
    <property type="match status" value="1"/>
</dbReference>
<dbReference type="GO" id="GO:0008171">
    <property type="term" value="F:O-methyltransferase activity"/>
    <property type="evidence" value="ECO:0007669"/>
    <property type="project" value="InterPro"/>
</dbReference>
<dbReference type="InterPro" id="IPR036390">
    <property type="entry name" value="WH_DNA-bd_sf"/>
</dbReference>
<dbReference type="Gene3D" id="3.40.50.150">
    <property type="entry name" value="Vaccinia Virus protein VP39"/>
    <property type="match status" value="1"/>
</dbReference>
<dbReference type="SUPFAM" id="SSF53335">
    <property type="entry name" value="S-adenosyl-L-methionine-dependent methyltransferases"/>
    <property type="match status" value="1"/>
</dbReference>
<dbReference type="InParanoid" id="A0A423WKA6"/>
<proteinExistence type="predicted"/>
<protein>
    <recommendedName>
        <fullName evidence="4">O-methyltransferase C-terminal domain-containing protein</fullName>
    </recommendedName>
</protein>
<comment type="caution">
    <text evidence="5">The sequence shown here is derived from an EMBL/GenBank/DDBJ whole genome shotgun (WGS) entry which is preliminary data.</text>
</comment>
<evidence type="ECO:0000256" key="3">
    <source>
        <dbReference type="ARBA" id="ARBA00022691"/>
    </source>
</evidence>
<dbReference type="Pfam" id="PF00891">
    <property type="entry name" value="Methyltransf_2"/>
    <property type="match status" value="1"/>
</dbReference>
<evidence type="ECO:0000256" key="1">
    <source>
        <dbReference type="ARBA" id="ARBA00022603"/>
    </source>
</evidence>
<dbReference type="PANTHER" id="PTHR43712:SF5">
    <property type="entry name" value="O-METHYLTRANSFERASE ASQN-RELATED"/>
    <property type="match status" value="1"/>
</dbReference>
<dbReference type="AlphaFoldDB" id="A0A423WKA6"/>
<organism evidence="5 6">
    <name type="scientific">Cytospora leucostoma</name>
    <dbReference type="NCBI Taxonomy" id="1230097"/>
    <lineage>
        <taxon>Eukaryota</taxon>
        <taxon>Fungi</taxon>
        <taxon>Dikarya</taxon>
        <taxon>Ascomycota</taxon>
        <taxon>Pezizomycotina</taxon>
        <taxon>Sordariomycetes</taxon>
        <taxon>Sordariomycetidae</taxon>
        <taxon>Diaporthales</taxon>
        <taxon>Cytosporaceae</taxon>
        <taxon>Cytospora</taxon>
    </lineage>
</organism>
<dbReference type="InterPro" id="IPR029063">
    <property type="entry name" value="SAM-dependent_MTases_sf"/>
</dbReference>
<keyword evidence="6" id="KW-1185">Reference proteome</keyword>
<keyword evidence="1" id="KW-0489">Methyltransferase</keyword>
<keyword evidence="3" id="KW-0949">S-adenosyl-L-methionine</keyword>
<dbReference type="OrthoDB" id="1606438at2759"/>
<dbReference type="InterPro" id="IPR001077">
    <property type="entry name" value="COMT_C"/>
</dbReference>
<dbReference type="Proteomes" id="UP000285146">
    <property type="component" value="Unassembled WGS sequence"/>
</dbReference>
<name>A0A423WKA6_9PEZI</name>
<dbReference type="InterPro" id="IPR016461">
    <property type="entry name" value="COMT-like"/>
</dbReference>
<gene>
    <name evidence="5" type="ORF">VPNG_07306</name>
</gene>
<dbReference type="GO" id="GO:0032259">
    <property type="term" value="P:methylation"/>
    <property type="evidence" value="ECO:0007669"/>
    <property type="project" value="UniProtKB-KW"/>
</dbReference>
<evidence type="ECO:0000313" key="6">
    <source>
        <dbReference type="Proteomes" id="UP000285146"/>
    </source>
</evidence>
<reference evidence="5 6" key="1">
    <citation type="submission" date="2015-09" db="EMBL/GenBank/DDBJ databases">
        <title>Host preference determinants of Valsa canker pathogens revealed by comparative genomics.</title>
        <authorList>
            <person name="Yin Z."/>
            <person name="Huang L."/>
        </authorList>
    </citation>
    <scope>NUCLEOTIDE SEQUENCE [LARGE SCALE GENOMIC DNA]</scope>
    <source>
        <strain evidence="5 6">SXYLt</strain>
    </source>
</reference>
<dbReference type="InterPro" id="IPR036388">
    <property type="entry name" value="WH-like_DNA-bd_sf"/>
</dbReference>
<dbReference type="PROSITE" id="PS51683">
    <property type="entry name" value="SAM_OMT_II"/>
    <property type="match status" value="1"/>
</dbReference>
<evidence type="ECO:0000259" key="4">
    <source>
        <dbReference type="Pfam" id="PF00891"/>
    </source>
</evidence>
<dbReference type="SUPFAM" id="SSF46785">
    <property type="entry name" value="Winged helix' DNA-binding domain"/>
    <property type="match status" value="1"/>
</dbReference>
<keyword evidence="2" id="KW-0808">Transferase</keyword>
<feature type="domain" description="O-methyltransferase C-terminal" evidence="4">
    <location>
        <begin position="256"/>
        <end position="407"/>
    </location>
</feature>